<evidence type="ECO:0000256" key="4">
    <source>
        <dbReference type="ARBA" id="ARBA00018070"/>
    </source>
</evidence>
<dbReference type="AlphaFoldDB" id="A0A0N4VJU6"/>
<dbReference type="GO" id="GO:0032266">
    <property type="term" value="F:phosphatidylinositol-3-phosphate binding"/>
    <property type="evidence" value="ECO:0007669"/>
    <property type="project" value="TreeGrafter"/>
</dbReference>
<sequence length="1206" mass="135497">MTAFCTDYALVPSRNIHQLYSRGTVGSGKVGIRAPEKKIRFVLKCPLWTVNIRFPVVVQLPSEREPYRLSDLRDEKLYLKFRNVVLELPTNDITKIWNQGRVTISASELLGFFTEVNSACQSMGGEDVQFLLVDSRNKEQSNAVRIQFNYNVHNMTCDAANLNAYSLSEQQYDGCSRIVGQELSSLEKEDLKSHAAKANSPFSVNVNLYEGQKVQRVGSREKLSSFSSQCTECSRFKFTISIGHLNLQLPSHQFCEVLYNRVVNDFYLWLWNCSLLKTLFSSHGERLADGSERSDKGKFLEMTTGDSANVLAPKPSVKEMNVCIEPNSHQDVPQDPAVDNNVAVALHSSYSASKNSKNVVVAFSLRNSTCYIEPFSDSENHWIVKLVDFFKIENYLVYGSGHPSLNAEIHIHVASTTLTYPHLDSETSLKCFVGSSDISCDFCSNPRKYLLCCILEESFLLLGTKKWSVEAVSESSGVSQMEYNFVKLISLDVLQFEISADSISSDQESSTLERLLPTFKMSCNYGLIKASFECGFSELPLFVCADSLTYLLHLLLNIAENKQHQTASTTLSSSPQSSDILIGTPFEPSYPTKLVKGSFSKETVDDSDFSHELGTSITKGESSSDCSDDDFVTVDMRSCSDNVDTPQVHLYDKEPLEIKVDFIEIPSEKNDMISSKYKNISKSVTCRVKDLSLELHIFGGNDFGPGREEEKAYSEKAFRDGNGCHQRVLEEERGGPHRDYSVHVIFDLSKLNYEYGFIKNISLSSYHYFAVKNIEVRNKLCTSQIDKVMLQYSSPNVPRRDSAPILAVRLMTNQKLERKLRISLLPIRLYLDVDTLEFLYDFYTESSSFFKDFKTKYGIARTAVCRERITISRSTDSFSHSALKICDLNRKATFDGIGLSTLSNYAAPTSQLSDEAKNKKIDSSESNLNEGQLNSDDERETDSRLEREKDELYFKEFTFSPSVLIRFDFDSQRVITNRGPLLAIITALANLQCAEIILRDLYNVDGMLGVKQCLDYALSEWTRDISTNQYTKLIGSYAPISTLLQLGKGVKDLFIMPVEEYRKEDGRIVRGLHEGAESFGFSTTTAVVDVARKVFGGIQGLAEFALDVVSPERPYLNSRTSERISHAGQDRPNDLKQGFHMALGTAKEGVLALQTEAEQSIANARRPMDYIRDFSPAFLGTVAFGSKMAVQLLDGVKSELEPDSYR</sequence>
<evidence type="ECO:0000256" key="3">
    <source>
        <dbReference type="ARBA" id="ARBA00009714"/>
    </source>
</evidence>
<evidence type="ECO:0000256" key="1">
    <source>
        <dbReference type="ARBA" id="ARBA00004406"/>
    </source>
</evidence>
<evidence type="ECO:0000256" key="8">
    <source>
        <dbReference type="ARBA" id="ARBA00023055"/>
    </source>
</evidence>
<keyword evidence="5" id="KW-0813">Transport</keyword>
<comment type="similarity">
    <text evidence="3">Belongs to the ATG2 family.</text>
</comment>
<evidence type="ECO:0000256" key="10">
    <source>
        <dbReference type="ARBA" id="ARBA00024479"/>
    </source>
</evidence>
<keyword evidence="8" id="KW-0445">Lipid transport</keyword>
<dbReference type="GO" id="GO:0043495">
    <property type="term" value="F:protein-membrane adaptor activity"/>
    <property type="evidence" value="ECO:0007669"/>
    <property type="project" value="TreeGrafter"/>
</dbReference>
<comment type="catalytic activity">
    <reaction evidence="10">
        <text>a 1,2-diacyl-sn-glycero-3-phospho-L-serine(in) = a 1,2-diacyl-sn-glycero-3-phospho-L-serine(out)</text>
        <dbReference type="Rhea" id="RHEA:38663"/>
        <dbReference type="ChEBI" id="CHEBI:57262"/>
    </reaction>
</comment>
<dbReference type="Pfam" id="PF13329">
    <property type="entry name" value="ATG2_CAD"/>
    <property type="match status" value="1"/>
</dbReference>
<dbReference type="WBParaSite" id="EVEC_0001111701-mRNA-1">
    <property type="protein sequence ID" value="EVEC_0001111701-mRNA-1"/>
    <property type="gene ID" value="EVEC_0001111701"/>
</dbReference>
<dbReference type="STRING" id="51028.A0A0N4VJU6"/>
<evidence type="ECO:0000256" key="12">
    <source>
        <dbReference type="SAM" id="MobiDB-lite"/>
    </source>
</evidence>
<evidence type="ECO:0000313" key="15">
    <source>
        <dbReference type="WBParaSite" id="EVEC_0001111701-mRNA-1"/>
    </source>
</evidence>
<proteinExistence type="inferred from homology"/>
<feature type="compositionally biased region" description="Polar residues" evidence="12">
    <location>
        <begin position="924"/>
        <end position="934"/>
    </location>
</feature>
<evidence type="ECO:0000256" key="7">
    <source>
        <dbReference type="ARBA" id="ARBA00023006"/>
    </source>
</evidence>
<keyword evidence="6" id="KW-0256">Endoplasmic reticulum</keyword>
<dbReference type="PANTHER" id="PTHR13190:SF1">
    <property type="entry name" value="AUTOPHAGY-RELATED 2, ISOFORM A"/>
    <property type="match status" value="1"/>
</dbReference>
<comment type="catalytic activity">
    <reaction evidence="11">
        <text>a 1,2-diacyl-sn-glycero-3-phosphoethanolamine(in) = a 1,2-diacyl-sn-glycero-3-phosphoethanolamine(out)</text>
        <dbReference type="Rhea" id="RHEA:38895"/>
        <dbReference type="ChEBI" id="CHEBI:64612"/>
    </reaction>
</comment>
<dbReference type="GO" id="GO:0006869">
    <property type="term" value="P:lipid transport"/>
    <property type="evidence" value="ECO:0007669"/>
    <property type="project" value="UniProtKB-KW"/>
</dbReference>
<organism evidence="15">
    <name type="scientific">Enterobius vermicularis</name>
    <name type="common">Human pinworm</name>
    <dbReference type="NCBI Taxonomy" id="51028"/>
    <lineage>
        <taxon>Eukaryota</taxon>
        <taxon>Metazoa</taxon>
        <taxon>Ecdysozoa</taxon>
        <taxon>Nematoda</taxon>
        <taxon>Chromadorea</taxon>
        <taxon>Rhabditida</taxon>
        <taxon>Spirurina</taxon>
        <taxon>Oxyuridomorpha</taxon>
        <taxon>Oxyuroidea</taxon>
        <taxon>Oxyuridae</taxon>
        <taxon>Enterobius</taxon>
    </lineage>
</organism>
<evidence type="ECO:0000256" key="11">
    <source>
        <dbReference type="ARBA" id="ARBA00024615"/>
    </source>
</evidence>
<gene>
    <name evidence="13" type="ORF">EVEC_LOCUS10442</name>
</gene>
<keyword evidence="7" id="KW-0072">Autophagy</keyword>
<evidence type="ECO:0000256" key="6">
    <source>
        <dbReference type="ARBA" id="ARBA00022824"/>
    </source>
</evidence>
<dbReference type="GO" id="GO:0034045">
    <property type="term" value="C:phagophore assembly site membrane"/>
    <property type="evidence" value="ECO:0007669"/>
    <property type="project" value="UniProtKB-SubCell"/>
</dbReference>
<protein>
    <recommendedName>
        <fullName evidence="4">Autophagy-related protein 2</fullName>
    </recommendedName>
</protein>
<dbReference type="GO" id="GO:0061709">
    <property type="term" value="P:reticulophagy"/>
    <property type="evidence" value="ECO:0007669"/>
    <property type="project" value="TreeGrafter"/>
</dbReference>
<comment type="subcellular location">
    <subcellularLocation>
        <location evidence="1">Endoplasmic reticulum membrane</location>
        <topology evidence="1">Peripheral membrane protein</topology>
    </subcellularLocation>
    <subcellularLocation>
        <location evidence="2">Preautophagosomal structure membrane</location>
        <topology evidence="2">Peripheral membrane protein</topology>
    </subcellularLocation>
</comment>
<feature type="region of interest" description="Disordered" evidence="12">
    <location>
        <begin position="916"/>
        <end position="944"/>
    </location>
</feature>
<keyword evidence="9" id="KW-0472">Membrane</keyword>
<dbReference type="GO" id="GO:0000422">
    <property type="term" value="P:autophagy of mitochondrion"/>
    <property type="evidence" value="ECO:0007669"/>
    <property type="project" value="TreeGrafter"/>
</dbReference>
<dbReference type="GO" id="GO:0061723">
    <property type="term" value="P:glycophagy"/>
    <property type="evidence" value="ECO:0007669"/>
    <property type="project" value="TreeGrafter"/>
</dbReference>
<name>A0A0N4VJU6_ENTVE</name>
<accession>A0A0N4VJU6</accession>
<evidence type="ECO:0000256" key="2">
    <source>
        <dbReference type="ARBA" id="ARBA00004623"/>
    </source>
</evidence>
<dbReference type="Proteomes" id="UP000274131">
    <property type="component" value="Unassembled WGS sequence"/>
</dbReference>
<evidence type="ECO:0000256" key="5">
    <source>
        <dbReference type="ARBA" id="ARBA00022448"/>
    </source>
</evidence>
<keyword evidence="14" id="KW-1185">Reference proteome</keyword>
<dbReference type="EMBL" id="UXUI01010852">
    <property type="protein sequence ID" value="VDD95691.1"/>
    <property type="molecule type" value="Genomic_DNA"/>
</dbReference>
<dbReference type="PANTHER" id="PTHR13190">
    <property type="entry name" value="AUTOPHAGY-RELATED 2, ISOFORM A"/>
    <property type="match status" value="1"/>
</dbReference>
<reference evidence="13 14" key="2">
    <citation type="submission" date="2018-10" db="EMBL/GenBank/DDBJ databases">
        <authorList>
            <consortium name="Pathogen Informatics"/>
        </authorList>
    </citation>
    <scope>NUCLEOTIDE SEQUENCE [LARGE SCALE GENOMIC DNA]</scope>
</reference>
<reference evidence="15" key="1">
    <citation type="submission" date="2017-02" db="UniProtKB">
        <authorList>
            <consortium name="WormBaseParasite"/>
        </authorList>
    </citation>
    <scope>IDENTIFICATION</scope>
</reference>
<dbReference type="InterPro" id="IPR026849">
    <property type="entry name" value="ATG2"/>
</dbReference>
<evidence type="ECO:0000313" key="13">
    <source>
        <dbReference type="EMBL" id="VDD95691.1"/>
    </source>
</evidence>
<dbReference type="GO" id="GO:0000045">
    <property type="term" value="P:autophagosome assembly"/>
    <property type="evidence" value="ECO:0007669"/>
    <property type="project" value="TreeGrafter"/>
</dbReference>
<dbReference type="OrthoDB" id="18982at2759"/>
<dbReference type="GO" id="GO:0034727">
    <property type="term" value="P:piecemeal microautophagy of the nucleus"/>
    <property type="evidence" value="ECO:0007669"/>
    <property type="project" value="TreeGrafter"/>
</dbReference>
<evidence type="ECO:0000256" key="9">
    <source>
        <dbReference type="ARBA" id="ARBA00023136"/>
    </source>
</evidence>
<dbReference type="GO" id="GO:0061908">
    <property type="term" value="C:phagophore"/>
    <property type="evidence" value="ECO:0007669"/>
    <property type="project" value="TreeGrafter"/>
</dbReference>
<evidence type="ECO:0000313" key="14">
    <source>
        <dbReference type="Proteomes" id="UP000274131"/>
    </source>
</evidence>
<dbReference type="GO" id="GO:0005789">
    <property type="term" value="C:endoplasmic reticulum membrane"/>
    <property type="evidence" value="ECO:0007669"/>
    <property type="project" value="UniProtKB-SubCell"/>
</dbReference>